<protein>
    <submittedName>
        <fullName evidence="8">Uncharacterized protein</fullName>
    </submittedName>
</protein>
<dbReference type="InterPro" id="IPR000315">
    <property type="entry name" value="Znf_B-box"/>
</dbReference>
<proteinExistence type="predicted"/>
<dbReference type="GO" id="GO:0008270">
    <property type="term" value="F:zinc ion binding"/>
    <property type="evidence" value="ECO:0007669"/>
    <property type="project" value="UniProtKB-KW"/>
</dbReference>
<dbReference type="Pfam" id="PF00643">
    <property type="entry name" value="zf-B_box"/>
    <property type="match status" value="1"/>
</dbReference>
<dbReference type="InterPro" id="IPR027417">
    <property type="entry name" value="P-loop_NTPase"/>
</dbReference>
<evidence type="ECO:0000256" key="3">
    <source>
        <dbReference type="PROSITE-ProRule" id="PRU00024"/>
    </source>
</evidence>
<evidence type="ECO:0000256" key="1">
    <source>
        <dbReference type="ARBA" id="ARBA00022771"/>
    </source>
</evidence>
<feature type="compositionally biased region" description="Basic and acidic residues" evidence="4">
    <location>
        <begin position="34"/>
        <end position="50"/>
    </location>
</feature>
<dbReference type="PANTHER" id="PTHR14819">
    <property type="entry name" value="GTP-BINDING"/>
    <property type="match status" value="1"/>
</dbReference>
<feature type="region of interest" description="Disordered" evidence="4">
    <location>
        <begin position="1"/>
        <end position="108"/>
    </location>
</feature>
<evidence type="ECO:0000256" key="2">
    <source>
        <dbReference type="ARBA" id="ARBA00022833"/>
    </source>
</evidence>
<keyword evidence="9" id="KW-1185">Reference proteome</keyword>
<dbReference type="PROSITE" id="PS51717">
    <property type="entry name" value="G_VLIG"/>
    <property type="match status" value="1"/>
</dbReference>
<dbReference type="SMART" id="SM00060">
    <property type="entry name" value="FN3"/>
    <property type="match status" value="3"/>
</dbReference>
<evidence type="ECO:0000259" key="5">
    <source>
        <dbReference type="PROSITE" id="PS50119"/>
    </source>
</evidence>
<dbReference type="Gene3D" id="2.60.40.10">
    <property type="entry name" value="Immunoglobulins"/>
    <property type="match status" value="3"/>
</dbReference>
<feature type="domain" description="B box-type" evidence="5">
    <location>
        <begin position="277"/>
        <end position="316"/>
    </location>
</feature>
<dbReference type="PANTHER" id="PTHR14819:SF9">
    <property type="entry name" value="UP-REGULATOR OF CELL PROLIFERATION-LIKE"/>
    <property type="match status" value="1"/>
</dbReference>
<feature type="region of interest" description="Disordered" evidence="4">
    <location>
        <begin position="120"/>
        <end position="165"/>
    </location>
</feature>
<evidence type="ECO:0000313" key="8">
    <source>
        <dbReference type="EMBL" id="KAL2096313.1"/>
    </source>
</evidence>
<dbReference type="PROSITE" id="PS50853">
    <property type="entry name" value="FN3"/>
    <property type="match status" value="2"/>
</dbReference>
<dbReference type="SUPFAM" id="SSF57845">
    <property type="entry name" value="B-box zinc-binding domain"/>
    <property type="match status" value="1"/>
</dbReference>
<keyword evidence="1 3" id="KW-0863">Zinc-finger</keyword>
<dbReference type="InterPro" id="IPR036116">
    <property type="entry name" value="FN3_sf"/>
</dbReference>
<dbReference type="Pfam" id="PF00041">
    <property type="entry name" value="fn3"/>
    <property type="match status" value="3"/>
</dbReference>
<reference evidence="8 9" key="1">
    <citation type="submission" date="2024-09" db="EMBL/GenBank/DDBJ databases">
        <title>A chromosome-level genome assembly of Gray's grenadier anchovy, Coilia grayii.</title>
        <authorList>
            <person name="Fu Z."/>
        </authorList>
    </citation>
    <scope>NUCLEOTIDE SEQUENCE [LARGE SCALE GENOMIC DNA]</scope>
    <source>
        <strain evidence="8">G4</strain>
        <tissue evidence="8">Muscle</tissue>
    </source>
</reference>
<dbReference type="SUPFAM" id="SSF49265">
    <property type="entry name" value="Fibronectin type III"/>
    <property type="match status" value="2"/>
</dbReference>
<dbReference type="Gene3D" id="4.10.830.40">
    <property type="match status" value="1"/>
</dbReference>
<dbReference type="Gene3D" id="3.30.160.60">
    <property type="entry name" value="Classic Zinc Finger"/>
    <property type="match status" value="1"/>
</dbReference>
<organism evidence="8 9">
    <name type="scientific">Coilia grayii</name>
    <name type="common">Gray's grenadier anchovy</name>
    <dbReference type="NCBI Taxonomy" id="363190"/>
    <lineage>
        <taxon>Eukaryota</taxon>
        <taxon>Metazoa</taxon>
        <taxon>Chordata</taxon>
        <taxon>Craniata</taxon>
        <taxon>Vertebrata</taxon>
        <taxon>Euteleostomi</taxon>
        <taxon>Actinopterygii</taxon>
        <taxon>Neopterygii</taxon>
        <taxon>Teleostei</taxon>
        <taxon>Clupei</taxon>
        <taxon>Clupeiformes</taxon>
        <taxon>Clupeoidei</taxon>
        <taxon>Engraulidae</taxon>
        <taxon>Coilinae</taxon>
        <taxon>Coilia</taxon>
    </lineage>
</organism>
<dbReference type="InterPro" id="IPR013783">
    <property type="entry name" value="Ig-like_fold"/>
</dbReference>
<dbReference type="SMART" id="SM00336">
    <property type="entry name" value="BBOX"/>
    <property type="match status" value="1"/>
</dbReference>
<sequence length="1412" mass="159135">MSLLLACEGGDTDPDSVARLKQQKNATGAGQRGKSVESGEGDLVKPEAFPEKNTGALVVRPAPQCPVHNPIGPAPQLPLDSNPIGPAPQLPLDSNPIGPAPQLPVHNPIGPAPQWPVYNPIGPAPQLPVHNPIGPAPSAQPHRPSSPAPSAQPHRPSSPVSSVLSMRTTDSKDLDVNFRLSASFPPSLDFQDRLSPVSCTDSNDSKDQDIYFRREDATAISTDVNPHLSEKTRCSVCSKTAVKSCLTCCTSYCGDHVKHHYTSPDLQKHTLVEAGDLKKRLCERHHRVLEIFCATDQMAICTLCMFDHIGHNLYPLTDNESQSTNLKSPVNKDLPPPGPVRFTSVTSDSVSLSWGCPDGLAGPRMFRVVWGCGGDQRSLEVDGLSVDVEGLDPGKDYNFSVVTLSDDGSQSPCVSASVQTEVPQPQNLTVDTKSSSASVTWTKPKGLDQASFSISLYAGGECLKTSMKHCQECSFDLQPDTDYTVTIATVLKNGKKSKAISTSISTNDLKQSSVTTTSANLTWRASPEMKPIPHSFLISYHSQGTEPLTVSSDSCSKVITGLKPHTQYTIRVSTKIQNGGESQPATLTITTGKSTLLNTMFGVQFAVSSGKCTRGAFMQLVKVSGSFRRELKCDFVLVIDTEGLKSPELAQQVDSYEHDNELATLVIGLSYVTIINVSMENTTEMKDILQIAVHAFLRIKEVVKKPRCLFVHQNVADVSAHDSNLRDRQKMIGQLNEMTRAAARMERKNANTCFTDVMDYDPEKDSYYIPGLWQGTPPMASVSAGYSEAVYELKRGLISALKDVCSDNKDLLKFWEMTKDLWQALRFENFIFNFRNSLVAEAYSELCQEWNRWEWEFQKEMYNWCLTAEAKISHSGITDLNSEALSINVLMFEAIQKLDVEEEKILNCLKQYLISTRKLHLVEKYRAEFEISANAISLRQKTKASLESTLQATLDVQNGKKHLTMINNYQTRIIETKVLDLLKTCRDKESDLSDEMLRKEFDHMWTETKSEFPCHTLPRKHVATDAFHILQEHFRMFPGHIKQVLIEENLSECGRFPFQVKTPPAGRKKRMSEPVPSNLQTSFPDQSRNLQDISDSVIKDCQNLIFTKVTQKEDYKPEHLQQLLCTIDTELPRDDYDDYDKEWEASLKMHIFGIATREFQKMHNDFIDQNDPQMCLERAKEKFYSEFENLFREEDQCQRKACEFAKNCLEPAVLDYIKKRIGTEIVDEMKYEFDAVNLRTRSEFQHKLLSELLEKNKYEEYKKFIQSYKNFVKDWILEQLVQKMSRDNKLMQMEKALFDRVLKMVTDAITSFTSNPNRVGGAGELIKHICSTLELVFPENALQDVMIMKSTLDRKTKEFAGYLVEHIEEMLQSLNFQYRNVEDIKATRNLRTLENVCSCTNLHLKRGFRLQT</sequence>
<comment type="caution">
    <text evidence="8">The sequence shown here is derived from an EMBL/GenBank/DDBJ whole genome shotgun (WGS) entry which is preliminary data.</text>
</comment>
<evidence type="ECO:0000259" key="6">
    <source>
        <dbReference type="PROSITE" id="PS50853"/>
    </source>
</evidence>
<name>A0ABD1KB08_9TELE</name>
<evidence type="ECO:0000313" key="9">
    <source>
        <dbReference type="Proteomes" id="UP001591681"/>
    </source>
</evidence>
<dbReference type="InterPro" id="IPR058641">
    <property type="entry name" value="GVIN1_dom"/>
</dbReference>
<evidence type="ECO:0000259" key="7">
    <source>
        <dbReference type="PROSITE" id="PS51717"/>
    </source>
</evidence>
<dbReference type="Pfam" id="PF25974">
    <property type="entry name" value="URGCP_9th"/>
    <property type="match status" value="1"/>
</dbReference>
<keyword evidence="2" id="KW-0862">Zinc</keyword>
<dbReference type="SUPFAM" id="SSF52540">
    <property type="entry name" value="P-loop containing nucleoside triphosphate hydrolases"/>
    <property type="match status" value="1"/>
</dbReference>
<feature type="domain" description="VLIG-type G" evidence="7">
    <location>
        <begin position="573"/>
        <end position="819"/>
    </location>
</feature>
<dbReference type="InterPro" id="IPR003961">
    <property type="entry name" value="FN3_dom"/>
</dbReference>
<feature type="domain" description="Fibronectin type-III" evidence="6">
    <location>
        <begin position="336"/>
        <end position="425"/>
    </location>
</feature>
<feature type="domain" description="Fibronectin type-III" evidence="6">
    <location>
        <begin position="505"/>
        <end position="595"/>
    </location>
</feature>
<dbReference type="InterPro" id="IPR052986">
    <property type="entry name" value="VLIG_GTPase"/>
</dbReference>
<evidence type="ECO:0000256" key="4">
    <source>
        <dbReference type="SAM" id="MobiDB-lite"/>
    </source>
</evidence>
<dbReference type="InterPro" id="IPR030383">
    <property type="entry name" value="G_VLIG_dom"/>
</dbReference>
<dbReference type="Pfam" id="PF25683">
    <property type="entry name" value="URGCP_GTPase"/>
    <property type="match status" value="1"/>
</dbReference>
<dbReference type="PROSITE" id="PS50119">
    <property type="entry name" value="ZF_BBOX"/>
    <property type="match status" value="1"/>
</dbReference>
<dbReference type="CDD" id="cd19769">
    <property type="entry name" value="Bbox2_TRIM16-like"/>
    <property type="match status" value="1"/>
</dbReference>
<accession>A0ABD1KB08</accession>
<dbReference type="CDD" id="cd00063">
    <property type="entry name" value="FN3"/>
    <property type="match status" value="3"/>
</dbReference>
<dbReference type="Proteomes" id="UP001591681">
    <property type="component" value="Unassembled WGS sequence"/>
</dbReference>
<keyword evidence="1 3" id="KW-0479">Metal-binding</keyword>
<feature type="compositionally biased region" description="Polar residues" evidence="4">
    <location>
        <begin position="1075"/>
        <end position="1086"/>
    </location>
</feature>
<dbReference type="EMBL" id="JBHFQA010000007">
    <property type="protein sequence ID" value="KAL2096313.1"/>
    <property type="molecule type" value="Genomic_DNA"/>
</dbReference>
<feature type="region of interest" description="Disordered" evidence="4">
    <location>
        <begin position="1062"/>
        <end position="1086"/>
    </location>
</feature>
<gene>
    <name evidence="8" type="ORF">ACEWY4_008461</name>
</gene>
<dbReference type="Gene3D" id="3.40.50.300">
    <property type="entry name" value="P-loop containing nucleotide triphosphate hydrolases"/>
    <property type="match status" value="1"/>
</dbReference>